<organism evidence="2">
    <name type="scientific">Caldilineaceae bacterium SB0664_bin_27</name>
    <dbReference type="NCBI Taxonomy" id="2605260"/>
    <lineage>
        <taxon>Bacteria</taxon>
        <taxon>Bacillati</taxon>
        <taxon>Chloroflexota</taxon>
        <taxon>Caldilineae</taxon>
        <taxon>Caldilineales</taxon>
        <taxon>Caldilineaceae</taxon>
    </lineage>
</organism>
<feature type="signal peptide" evidence="1">
    <location>
        <begin position="1"/>
        <end position="22"/>
    </location>
</feature>
<reference evidence="2" key="1">
    <citation type="submission" date="2019-09" db="EMBL/GenBank/DDBJ databases">
        <title>Characterisation of the sponge microbiome using genome-centric metagenomics.</title>
        <authorList>
            <person name="Engelberts J.P."/>
            <person name="Robbins S.J."/>
            <person name="De Goeij J.M."/>
            <person name="Aranda M."/>
            <person name="Bell S.C."/>
            <person name="Webster N.S."/>
        </authorList>
    </citation>
    <scope>NUCLEOTIDE SEQUENCE</scope>
    <source>
        <strain evidence="2">SB0664_bin_27</strain>
    </source>
</reference>
<evidence type="ECO:0000313" key="2">
    <source>
        <dbReference type="EMBL" id="MXY95532.1"/>
    </source>
</evidence>
<keyword evidence="1" id="KW-0732">Signal</keyword>
<sequence>MFKGILLAGLALFAAACTAAPAAPSVATRSVRESRLLAVLEAKQGATPLPVSGAAQGQPALTVSAEPVDCPGGYLRMLPGQSALDPVADDIPAYIDIVGAASSLDDETLTAVFSLREIPEEMAFNREGVKDLHSEYMWTVEIFVENGAAPEPEQIEYMLGAVYSARRVLADTPAATRPFQEAVRSTLWKAKHDHEQGVTFLINVPVHARMLVSHEEDTLTLISEVPGITPESTLLFSTYDILLGQDGVSCQPS</sequence>
<dbReference type="AlphaFoldDB" id="A0A6B0Z0X5"/>
<evidence type="ECO:0008006" key="3">
    <source>
        <dbReference type="Google" id="ProtNLM"/>
    </source>
</evidence>
<dbReference type="PROSITE" id="PS51257">
    <property type="entry name" value="PROKAR_LIPOPROTEIN"/>
    <property type="match status" value="1"/>
</dbReference>
<protein>
    <recommendedName>
        <fullName evidence="3">Lipoprotein</fullName>
    </recommendedName>
</protein>
<evidence type="ECO:0000256" key="1">
    <source>
        <dbReference type="SAM" id="SignalP"/>
    </source>
</evidence>
<accession>A0A6B0Z0X5</accession>
<comment type="caution">
    <text evidence="2">The sequence shown here is derived from an EMBL/GenBank/DDBJ whole genome shotgun (WGS) entry which is preliminary data.</text>
</comment>
<feature type="chain" id="PRO_5025625583" description="Lipoprotein" evidence="1">
    <location>
        <begin position="23"/>
        <end position="253"/>
    </location>
</feature>
<name>A0A6B0Z0X5_9CHLR</name>
<proteinExistence type="predicted"/>
<gene>
    <name evidence="2" type="ORF">F4Y42_19015</name>
</gene>
<dbReference type="EMBL" id="VXRG01000158">
    <property type="protein sequence ID" value="MXY95532.1"/>
    <property type="molecule type" value="Genomic_DNA"/>
</dbReference>